<evidence type="ECO:0000313" key="2">
    <source>
        <dbReference type="EMBL" id="OOP55869.1"/>
    </source>
</evidence>
<dbReference type="InterPro" id="IPR002931">
    <property type="entry name" value="Transglutaminase-like"/>
</dbReference>
<proteinExistence type="predicted"/>
<dbReference type="InterPro" id="IPR038765">
    <property type="entry name" value="Papain-like_cys_pep_sf"/>
</dbReference>
<dbReference type="Proteomes" id="UP000189681">
    <property type="component" value="Unassembled WGS sequence"/>
</dbReference>
<evidence type="ECO:0000313" key="3">
    <source>
        <dbReference type="Proteomes" id="UP000189681"/>
    </source>
</evidence>
<name>A0A1V4ARW6_9BACT</name>
<dbReference type="SUPFAM" id="SSF54001">
    <property type="entry name" value="Cysteine proteinases"/>
    <property type="match status" value="1"/>
</dbReference>
<dbReference type="Pfam" id="PF01841">
    <property type="entry name" value="Transglut_core"/>
    <property type="match status" value="1"/>
</dbReference>
<dbReference type="SMART" id="SM00460">
    <property type="entry name" value="TGc"/>
    <property type="match status" value="1"/>
</dbReference>
<dbReference type="PANTHER" id="PTHR38339">
    <property type="entry name" value="TRANSGLUTAMINASE DOMAIN PROTEIN"/>
    <property type="match status" value="1"/>
</dbReference>
<dbReference type="STRING" id="1004156.AYP45_12360"/>
<protein>
    <submittedName>
        <fullName evidence="2">Transglutaminase</fullName>
    </submittedName>
</protein>
<reference evidence="2 3" key="1">
    <citation type="journal article" date="2017" name="Water Res.">
        <title>Discovery and metagenomic analysis of an anammox bacterial enrichment related to Candidatus "Brocadia caroliniensis" in a full-scale glycerol-fed nitritation-denitritation separate centrate treatment process.</title>
        <authorList>
            <person name="Park H."/>
            <person name="Brotto A.C."/>
            <person name="van Loosdrecht M.C."/>
            <person name="Chandran K."/>
        </authorList>
    </citation>
    <scope>NUCLEOTIDE SEQUENCE [LARGE SCALE GENOMIC DNA]</scope>
    <source>
        <strain evidence="2">26THWARD</strain>
    </source>
</reference>
<dbReference type="Gene3D" id="3.10.620.30">
    <property type="match status" value="1"/>
</dbReference>
<dbReference type="EMBL" id="AYTS01000112">
    <property type="protein sequence ID" value="OOP55869.1"/>
    <property type="molecule type" value="Genomic_DNA"/>
</dbReference>
<dbReference type="PANTHER" id="PTHR38339:SF1">
    <property type="entry name" value="TRANSGLUTAMINASE-LIKE DOMAIN-CONTAINING PROTEIN"/>
    <property type="match status" value="1"/>
</dbReference>
<organism evidence="2 3">
    <name type="scientific">Candidatus Brocadia carolinensis</name>
    <dbReference type="NCBI Taxonomy" id="1004156"/>
    <lineage>
        <taxon>Bacteria</taxon>
        <taxon>Pseudomonadati</taxon>
        <taxon>Planctomycetota</taxon>
        <taxon>Candidatus Brocadiia</taxon>
        <taxon>Candidatus Brocadiales</taxon>
        <taxon>Candidatus Brocadiaceae</taxon>
        <taxon>Candidatus Brocadia</taxon>
    </lineage>
</organism>
<dbReference type="AlphaFoldDB" id="A0A1V4ARW6"/>
<gene>
    <name evidence="2" type="ORF">AYP45_12360</name>
</gene>
<accession>A0A1V4ARW6</accession>
<evidence type="ECO:0000259" key="1">
    <source>
        <dbReference type="SMART" id="SM00460"/>
    </source>
</evidence>
<sequence>MFCILFPKVSKAADPPRLRTFSFTYITEVEDIPKDTRKISIWLPYPKSDANQKITRLLISAPYPASIYKDGEYGNYILCLSVADPEYRSIKVKMRFRVRRREYVRRDFDRVHVRFRNNSNLMFQRWLQPDDLVPLDDRIKKLALEVIRGITTDLDKARAIYDYAINNMAYDKSGTGWGRGDIYYACDTKRGNCTDFHAIFIGFCRAVGIPAKFAIGFSLPEERGQGEIAGYHCWAEFYLTGYGWVPVDVSEAYKNPAKKAYFFGAHDENRMQFTIGRDITLNPLQSGRHLNYFIYPYVEVDGKSFPRVQNKFLYRDLAMQTARGRTP</sequence>
<feature type="domain" description="Transglutaminase-like" evidence="1">
    <location>
        <begin position="185"/>
        <end position="251"/>
    </location>
</feature>
<comment type="caution">
    <text evidence="2">The sequence shown here is derived from an EMBL/GenBank/DDBJ whole genome shotgun (WGS) entry which is preliminary data.</text>
</comment>